<name>A0ACC1NIA5_9PEZI</name>
<dbReference type="Proteomes" id="UP001143856">
    <property type="component" value="Unassembled WGS sequence"/>
</dbReference>
<organism evidence="1 2">
    <name type="scientific">Xylaria curta</name>
    <dbReference type="NCBI Taxonomy" id="42375"/>
    <lineage>
        <taxon>Eukaryota</taxon>
        <taxon>Fungi</taxon>
        <taxon>Dikarya</taxon>
        <taxon>Ascomycota</taxon>
        <taxon>Pezizomycotina</taxon>
        <taxon>Sordariomycetes</taxon>
        <taxon>Xylariomycetidae</taxon>
        <taxon>Xylariales</taxon>
        <taxon>Xylariaceae</taxon>
        <taxon>Xylaria</taxon>
    </lineage>
</organism>
<evidence type="ECO:0000313" key="1">
    <source>
        <dbReference type="EMBL" id="KAJ2978078.1"/>
    </source>
</evidence>
<dbReference type="EMBL" id="JAPDGR010002026">
    <property type="protein sequence ID" value="KAJ2978078.1"/>
    <property type="molecule type" value="Genomic_DNA"/>
</dbReference>
<sequence>MPRYLRGVRTHENQGIPLARRQCAKISLSTPTRRVDVAPRSRNLNVAAVPAPPPPPKPIRVKPATAEVFSTLFDKAEARGSVPWVNFEAALAELGFSVIPKFGSVFTFFPPDDMSIQKPITLHRPHKSRIEGHLLLIFARRLNRLYGWKQETFQIA</sequence>
<proteinExistence type="predicted"/>
<protein>
    <submittedName>
        <fullName evidence="1">Uncharacterized protein</fullName>
    </submittedName>
</protein>
<comment type="caution">
    <text evidence="1">The sequence shown here is derived from an EMBL/GenBank/DDBJ whole genome shotgun (WGS) entry which is preliminary data.</text>
</comment>
<keyword evidence="2" id="KW-1185">Reference proteome</keyword>
<evidence type="ECO:0000313" key="2">
    <source>
        <dbReference type="Proteomes" id="UP001143856"/>
    </source>
</evidence>
<accession>A0ACC1NIA5</accession>
<gene>
    <name evidence="1" type="ORF">NUW58_g7610</name>
</gene>
<reference evidence="1" key="1">
    <citation type="submission" date="2022-10" db="EMBL/GenBank/DDBJ databases">
        <title>Genome Sequence of Xylaria curta.</title>
        <authorList>
            <person name="Buettner E."/>
        </authorList>
    </citation>
    <scope>NUCLEOTIDE SEQUENCE</scope>
    <source>
        <strain evidence="1">Babe10</strain>
    </source>
</reference>